<feature type="compositionally biased region" description="Polar residues" evidence="1">
    <location>
        <begin position="130"/>
        <end position="174"/>
    </location>
</feature>
<evidence type="ECO:0000259" key="2">
    <source>
        <dbReference type="Pfam" id="PF04424"/>
    </source>
</evidence>
<feature type="compositionally biased region" description="Basic and acidic residues" evidence="1">
    <location>
        <begin position="336"/>
        <end position="351"/>
    </location>
</feature>
<dbReference type="Pfam" id="PF04424">
    <property type="entry name" value="MINDY_DUB"/>
    <property type="match status" value="1"/>
</dbReference>
<feature type="region of interest" description="Disordered" evidence="1">
    <location>
        <begin position="677"/>
        <end position="899"/>
    </location>
</feature>
<gene>
    <name evidence="3" type="ORF">B0T16DRAFT_298950</name>
</gene>
<dbReference type="GO" id="GO:0005829">
    <property type="term" value="C:cytosol"/>
    <property type="evidence" value="ECO:0007669"/>
    <property type="project" value="TreeGrafter"/>
</dbReference>
<sequence>MVTRKPLPQNATIDPASQVRMQPTRQQSDPENVWRSDAQQQQRTLDPAPEAIPAALRPGSATSSKYSDLEEENVWADSGATHGEVNRVPTVLRPGGGRIGGAEAETGVEDGKDILRVPTVLRPGGKRTETNPFKRSISSGSTELQQSSNTPPIQSVPTGSFSQLSVSDSSNNPWQPALEERQQTQAPAPPVPGVSDQDIGNDIWDSAKPSRQATPGPASNSPALISLPSDTGSAGWEDEESRKTSLAAPPIPAASEEVLEDSHAWDDLGNIDKGKAPAKPLPIVNTTSAGPGEDWNLIDVEAPPEPPTRQPGQSAWDKFIHGEQRAQQSAQSSTAKKPEGEPPELPPRKSQEGAPLPPPRPVDKSETYQIKNINWYDVTAAKNPRTSPILVQNANGPCPLVALVNALILTTPAEEQNTALVETLRSRENVSLELLLRAVFEELMSERRMRDDATLPDMTDLYDFLKGLHTGMNVNPRFIPLPEIVTAFKRTSLTHLHPTERGDLIPGTFEHTKEMSLYSTFAIPLIHGWIPAKDDAVYDSFVRQATSYEDAQNLLFREEELEEKLSSPQHEGLTEEEQQIYQDVLTIKSFLSISATQLTKWGLEVIRKSMMPSSVAILFRNDHFSTLYKHPQTQQLLTLVTDAGYAGHPEVVWESLVDVNGERAEFFSGDFRLVGGAPNESQHRRSGSYQDSSHNGGGAGWTTVQGRRGRNQSSQQGSSEADETPLSPGHEQEDRDLALALQLQEEEDERHRTEQERRRRESLLSEQFIEQQARTPAAGVGLGGQGGITPTTARRGGNTGRGGSQTSLASAGPQTPNRRSSNAVNIPVTTIPSPTGMRRPTVQTVRSLIPPRVPATNRAPDDGVEDAPPSYEQAAKQTPYVPPAGHPSHPTSAPAADGA</sequence>
<evidence type="ECO:0000313" key="3">
    <source>
        <dbReference type="EMBL" id="KAK0652110.1"/>
    </source>
</evidence>
<dbReference type="PANTHER" id="PTHR18063">
    <property type="entry name" value="NF-E2 INDUCIBLE PROTEIN"/>
    <property type="match status" value="1"/>
</dbReference>
<keyword evidence="4" id="KW-1185">Reference proteome</keyword>
<dbReference type="Proteomes" id="UP001174936">
    <property type="component" value="Unassembled WGS sequence"/>
</dbReference>
<dbReference type="InterPro" id="IPR033979">
    <property type="entry name" value="MINDY_domain"/>
</dbReference>
<reference evidence="3" key="1">
    <citation type="submission" date="2023-06" db="EMBL/GenBank/DDBJ databases">
        <title>Genome-scale phylogeny and comparative genomics of the fungal order Sordariales.</title>
        <authorList>
            <consortium name="Lawrence Berkeley National Laboratory"/>
            <person name="Hensen N."/>
            <person name="Bonometti L."/>
            <person name="Westerberg I."/>
            <person name="Brannstrom I.O."/>
            <person name="Guillou S."/>
            <person name="Cros-Aarteil S."/>
            <person name="Calhoun S."/>
            <person name="Haridas S."/>
            <person name="Kuo A."/>
            <person name="Mondo S."/>
            <person name="Pangilinan J."/>
            <person name="Riley R."/>
            <person name="Labutti K."/>
            <person name="Andreopoulos B."/>
            <person name="Lipzen A."/>
            <person name="Chen C."/>
            <person name="Yanf M."/>
            <person name="Daum C."/>
            <person name="Ng V."/>
            <person name="Clum A."/>
            <person name="Steindorff A."/>
            <person name="Ohm R."/>
            <person name="Martin F."/>
            <person name="Silar P."/>
            <person name="Natvig D."/>
            <person name="Lalanne C."/>
            <person name="Gautier V."/>
            <person name="Ament-Velasquez S.L."/>
            <person name="Kruys A."/>
            <person name="Hutchinson M.I."/>
            <person name="Powell A.J."/>
            <person name="Barry K."/>
            <person name="Miller A.N."/>
            <person name="Grigoriev I.V."/>
            <person name="Debuchy R."/>
            <person name="Gladieux P."/>
            <person name="Thoren M.H."/>
            <person name="Johannesson H."/>
        </authorList>
    </citation>
    <scope>NUCLEOTIDE SEQUENCE</scope>
    <source>
        <strain evidence="3">SMH2532-1</strain>
    </source>
</reference>
<feature type="compositionally biased region" description="Low complexity" evidence="1">
    <location>
        <begin position="326"/>
        <end position="335"/>
    </location>
</feature>
<organism evidence="3 4">
    <name type="scientific">Cercophora newfieldiana</name>
    <dbReference type="NCBI Taxonomy" id="92897"/>
    <lineage>
        <taxon>Eukaryota</taxon>
        <taxon>Fungi</taxon>
        <taxon>Dikarya</taxon>
        <taxon>Ascomycota</taxon>
        <taxon>Pezizomycotina</taxon>
        <taxon>Sordariomycetes</taxon>
        <taxon>Sordariomycetidae</taxon>
        <taxon>Sordariales</taxon>
        <taxon>Lasiosphaeriaceae</taxon>
        <taxon>Cercophora</taxon>
    </lineage>
</organism>
<evidence type="ECO:0000313" key="4">
    <source>
        <dbReference type="Proteomes" id="UP001174936"/>
    </source>
</evidence>
<feature type="compositionally biased region" description="Polar residues" evidence="1">
    <location>
        <begin position="209"/>
        <end position="232"/>
    </location>
</feature>
<dbReference type="GO" id="GO:0016807">
    <property type="term" value="F:cysteine-type carboxypeptidase activity"/>
    <property type="evidence" value="ECO:0007669"/>
    <property type="project" value="TreeGrafter"/>
</dbReference>
<protein>
    <recommendedName>
        <fullName evidence="2">MINDY deubiquitinase domain-containing protein</fullName>
    </recommendedName>
</protein>
<proteinExistence type="predicted"/>
<name>A0AA39YJH2_9PEZI</name>
<accession>A0AA39YJH2</accession>
<feature type="compositionally biased region" description="Polar residues" evidence="1">
    <location>
        <begin position="807"/>
        <end position="833"/>
    </location>
</feature>
<dbReference type="AlphaFoldDB" id="A0AA39YJH2"/>
<evidence type="ECO:0000256" key="1">
    <source>
        <dbReference type="SAM" id="MobiDB-lite"/>
    </source>
</evidence>
<dbReference type="EMBL" id="JAULSV010000002">
    <property type="protein sequence ID" value="KAK0652110.1"/>
    <property type="molecule type" value="Genomic_DNA"/>
</dbReference>
<feature type="region of interest" description="Disordered" evidence="1">
    <location>
        <begin position="1"/>
        <end position="368"/>
    </location>
</feature>
<comment type="caution">
    <text evidence="3">The sequence shown here is derived from an EMBL/GenBank/DDBJ whole genome shotgun (WGS) entry which is preliminary data.</text>
</comment>
<dbReference type="InterPro" id="IPR007518">
    <property type="entry name" value="MINDY"/>
</dbReference>
<feature type="compositionally biased region" description="Basic and acidic residues" evidence="1">
    <location>
        <begin position="260"/>
        <end position="275"/>
    </location>
</feature>
<feature type="compositionally biased region" description="Polar residues" evidence="1">
    <location>
        <begin position="19"/>
        <end position="30"/>
    </location>
</feature>
<dbReference type="GO" id="GO:1990380">
    <property type="term" value="F:K48-linked deubiquitinase activity"/>
    <property type="evidence" value="ECO:0007669"/>
    <property type="project" value="InterPro"/>
</dbReference>
<feature type="non-terminal residue" evidence="3">
    <location>
        <position position="899"/>
    </location>
</feature>
<dbReference type="GO" id="GO:0071108">
    <property type="term" value="P:protein K48-linked deubiquitination"/>
    <property type="evidence" value="ECO:0007669"/>
    <property type="project" value="TreeGrafter"/>
</dbReference>
<feature type="compositionally biased region" description="Polar residues" evidence="1">
    <location>
        <begin position="764"/>
        <end position="774"/>
    </location>
</feature>
<feature type="domain" description="MINDY deubiquitinase" evidence="2">
    <location>
        <begin position="366"/>
        <end position="671"/>
    </location>
</feature>
<dbReference type="GO" id="GO:0071944">
    <property type="term" value="C:cell periphery"/>
    <property type="evidence" value="ECO:0007669"/>
    <property type="project" value="TreeGrafter"/>
</dbReference>
<feature type="compositionally biased region" description="Basic and acidic residues" evidence="1">
    <location>
        <begin position="749"/>
        <end position="763"/>
    </location>
</feature>
<dbReference type="GO" id="GO:0004843">
    <property type="term" value="F:cysteine-type deubiquitinase activity"/>
    <property type="evidence" value="ECO:0007669"/>
    <property type="project" value="InterPro"/>
</dbReference>
<dbReference type="PANTHER" id="PTHR18063:SF6">
    <property type="entry name" value="UBIQUITIN CARBOXYL-TERMINAL HYDROLASE"/>
    <property type="match status" value="1"/>
</dbReference>